<dbReference type="RefSeq" id="WP_039230576.1">
    <property type="nucleotide sequence ID" value="NZ_CM003349.1"/>
</dbReference>
<sequence>MDEWALLKCLKCDFPFIVHSKEYIAVINSNYPFMYCPKCGKENNVSKDCFQEHIELPLTVKKVMKYVVSKKSYKKEMRG</sequence>
<evidence type="ECO:0000313" key="2">
    <source>
        <dbReference type="Proteomes" id="UP000027937"/>
    </source>
</evidence>
<dbReference type="EMBL" id="JENX01000125">
    <property type="protein sequence ID" value="KEI14067.1"/>
    <property type="molecule type" value="Genomic_DNA"/>
</dbReference>
<keyword evidence="1" id="KW-0614">Plasmid</keyword>
<reference evidence="2" key="1">
    <citation type="journal article" date="2014" name="PLoS ONE">
        <title>Plasmidome interchange between Clostridium botulinum, Clostridium novyi and Clostridium haemolyticum converts strains of independent lineages into distinctly different pathogens.</title>
        <authorList>
            <person name="Skarin H."/>
            <person name="Segerman B."/>
        </authorList>
    </citation>
    <scope>NUCLEOTIDE SEQUENCE [LARGE SCALE GENOMIC DNA]</scope>
    <source>
        <strain evidence="2">NCTC 9693</strain>
    </source>
</reference>
<accession>A0ABR4TAU9</accession>
<keyword evidence="2" id="KW-1185">Reference proteome</keyword>
<geneLocation type="plasmid" evidence="1 2">
    <name>p1Ch9693</name>
</geneLocation>
<name>A0ABR4TAU9_CLOHA</name>
<gene>
    <name evidence="1" type="ORF">Z960_p0068</name>
</gene>
<protein>
    <submittedName>
        <fullName evidence="1">Uncharacterized protein</fullName>
    </submittedName>
</protein>
<evidence type="ECO:0000313" key="1">
    <source>
        <dbReference type="EMBL" id="KEI14067.1"/>
    </source>
</evidence>
<organism evidence="1 2">
    <name type="scientific">Clostridium haemolyticum NCTC 9693</name>
    <dbReference type="NCBI Taxonomy" id="1443114"/>
    <lineage>
        <taxon>Bacteria</taxon>
        <taxon>Bacillati</taxon>
        <taxon>Bacillota</taxon>
        <taxon>Clostridia</taxon>
        <taxon>Eubacteriales</taxon>
        <taxon>Clostridiaceae</taxon>
        <taxon>Clostridium</taxon>
    </lineage>
</organism>
<dbReference type="Proteomes" id="UP000027937">
    <property type="component" value="Plasmid p1Ch9693"/>
</dbReference>
<proteinExistence type="predicted"/>
<comment type="caution">
    <text evidence="1">The sequence shown here is derived from an EMBL/GenBank/DDBJ whole genome shotgun (WGS) entry which is preliminary data.</text>
</comment>